<accession>A0A1I8HUM3</accession>
<reference evidence="2" key="1">
    <citation type="submission" date="2016-11" db="UniProtKB">
        <authorList>
            <consortium name="WormBaseParasite"/>
        </authorList>
    </citation>
    <scope>IDENTIFICATION</scope>
</reference>
<dbReference type="Proteomes" id="UP000095280">
    <property type="component" value="Unplaced"/>
</dbReference>
<dbReference type="Pfam" id="PF15882">
    <property type="entry name" value="DUF4735"/>
    <property type="match status" value="1"/>
</dbReference>
<evidence type="ECO:0000313" key="2">
    <source>
        <dbReference type="WBParaSite" id="maker-uti_cns_0008159-snap-gene-0.3-mRNA-1"/>
    </source>
</evidence>
<evidence type="ECO:0000313" key="1">
    <source>
        <dbReference type="Proteomes" id="UP000095280"/>
    </source>
</evidence>
<dbReference type="GO" id="GO:0016020">
    <property type="term" value="C:membrane"/>
    <property type="evidence" value="ECO:0007669"/>
    <property type="project" value="TreeGrafter"/>
</dbReference>
<dbReference type="PANTHER" id="PTHR33539:SF1">
    <property type="entry name" value="UPF0764 PROTEIN C16ORF89"/>
    <property type="match status" value="1"/>
</dbReference>
<sequence length="421" mass="46798">MIFLHPCFHPVTVEKPHLKLLVSHSSLKRYTKQPLASDHRGFLETMRADQHHSHSVGSAARKEAAGMHYWEILQLLTLLLLPTYRTAAASVENSGMICAAADSLSRLAELFARNSLKIDADGYFGAAIAFLTFDSAPASASATERRVADLCGDAQAAELRRAVDQLRQVLVDFRARVGGKKSRSGGDYDVETYWAICRPLEAVMRRLLSQRRFRWSWLEDSGHHGAAVDAKQAQAWLKSVERLVMKYNDTVGDACFNRLLDSPSKRWLFLSAEPSMGYALTHQLIYWAAAIDRSCHLRLSTGRSVDQSVVAEACRSALDEHRKILALTSAGIDMIDLALEQAFICGSLGYRDFFSDSTLLHLRRLQDERLGCIPEELNSLSTRQTAPTGRKLMHEVMLDGACSSHTSGLTAVYLSLFLRGS</sequence>
<keyword evidence="1" id="KW-1185">Reference proteome</keyword>
<dbReference type="AlphaFoldDB" id="A0A1I8HUM3"/>
<dbReference type="GO" id="GO:0005829">
    <property type="term" value="C:cytosol"/>
    <property type="evidence" value="ECO:0007669"/>
    <property type="project" value="TreeGrafter"/>
</dbReference>
<dbReference type="InterPro" id="IPR031751">
    <property type="entry name" value="DUF4735"/>
</dbReference>
<dbReference type="PANTHER" id="PTHR33539">
    <property type="entry name" value="UPF0764 PROTEIN C16ORF89"/>
    <property type="match status" value="1"/>
</dbReference>
<name>A0A1I8HUM3_9PLAT</name>
<organism evidence="1 2">
    <name type="scientific">Macrostomum lignano</name>
    <dbReference type="NCBI Taxonomy" id="282301"/>
    <lineage>
        <taxon>Eukaryota</taxon>
        <taxon>Metazoa</taxon>
        <taxon>Spiralia</taxon>
        <taxon>Lophotrochozoa</taxon>
        <taxon>Platyhelminthes</taxon>
        <taxon>Rhabditophora</taxon>
        <taxon>Macrostomorpha</taxon>
        <taxon>Macrostomida</taxon>
        <taxon>Macrostomidae</taxon>
        <taxon>Macrostomum</taxon>
    </lineage>
</organism>
<protein>
    <submittedName>
        <fullName evidence="2">UPF0764 protein C16orf89 homolog</fullName>
    </submittedName>
</protein>
<proteinExistence type="predicted"/>
<dbReference type="WBParaSite" id="maker-uti_cns_0008159-snap-gene-0.3-mRNA-1">
    <property type="protein sequence ID" value="maker-uti_cns_0008159-snap-gene-0.3-mRNA-1"/>
    <property type="gene ID" value="maker-uti_cns_0008159-snap-gene-0.3"/>
</dbReference>